<dbReference type="InterPro" id="IPR027417">
    <property type="entry name" value="P-loop_NTPase"/>
</dbReference>
<evidence type="ECO:0000259" key="1">
    <source>
        <dbReference type="Pfam" id="PF05729"/>
    </source>
</evidence>
<dbReference type="AlphaFoldDB" id="A0A1H4F206"/>
<organism evidence="2 3">
    <name type="scientific">Thiothrix caldifontis</name>
    <dbReference type="NCBI Taxonomy" id="525918"/>
    <lineage>
        <taxon>Bacteria</taxon>
        <taxon>Pseudomonadati</taxon>
        <taxon>Pseudomonadota</taxon>
        <taxon>Gammaproteobacteria</taxon>
        <taxon>Thiotrichales</taxon>
        <taxon>Thiotrichaceae</taxon>
        <taxon>Thiothrix</taxon>
    </lineage>
</organism>
<dbReference type="Gene3D" id="3.40.50.300">
    <property type="entry name" value="P-loop containing nucleotide triphosphate hydrolases"/>
    <property type="match status" value="1"/>
</dbReference>
<reference evidence="2 3" key="1">
    <citation type="submission" date="2016-10" db="EMBL/GenBank/DDBJ databases">
        <authorList>
            <person name="de Groot N.N."/>
        </authorList>
    </citation>
    <scope>NUCLEOTIDE SEQUENCE [LARGE SCALE GENOMIC DNA]</scope>
    <source>
        <strain evidence="2 3">DSM 21228</strain>
    </source>
</reference>
<dbReference type="Pfam" id="PF05729">
    <property type="entry name" value="NACHT"/>
    <property type="match status" value="1"/>
</dbReference>
<proteinExistence type="predicted"/>
<evidence type="ECO:0000313" key="3">
    <source>
        <dbReference type="Proteomes" id="UP000199397"/>
    </source>
</evidence>
<dbReference type="InterPro" id="IPR007111">
    <property type="entry name" value="NACHT_NTPase"/>
</dbReference>
<evidence type="ECO:0000313" key="2">
    <source>
        <dbReference type="EMBL" id="SEA91326.1"/>
    </source>
</evidence>
<protein>
    <submittedName>
        <fullName evidence="2">NACHT domain-containing protein</fullName>
    </submittedName>
</protein>
<keyword evidence="3" id="KW-1185">Reference proteome</keyword>
<accession>A0A1H4F206</accession>
<dbReference type="EMBL" id="FNQP01000018">
    <property type="protein sequence ID" value="SEA91326.1"/>
    <property type="molecule type" value="Genomic_DNA"/>
</dbReference>
<feature type="domain" description="NACHT" evidence="1">
    <location>
        <begin position="52"/>
        <end position="215"/>
    </location>
</feature>
<sequence>MTRVFIRDGYHCGQHDIVAEEYVEQFEATVLFGRTHETGLLNHAWINAKLRLFLLSGATGIGKTALLRHWLHTLQKKHWHDAEAVFFWSFYPPDLTQPLQDPVEEFFRHALYWFGGEESANVPNLLQGEHLATLIQAHHTLLILDGLETLQFKTGSAVNQVGDPRLNRLLERLAEHNHGLCVVVSRAPLQLNVEAEGIQRHELEKLPVDAAAAYLSYKGVQGDTDKLRQIAVDYGQNPLTLNLLGGYLSVWHSGNWLQMEKIPVLMDQHADGRQARRILVANASKLHGKPGESILYLLSLLYRPIHQDTLETLLGNPRVRLRLPFGWFGKFQQDHYAHVIGKFQHLGQRKRQETLQQLQTLGLLEQSEHCLALPQWVREAYQRQLRFDLPVTWKETNQRLMSFFKALPKTSMTDDLSSITPLILTHKSVKVAEPFNKWLPAPPETHALPLITAEITAVEPVSTDTNVQQPAIPAPPAAPPITLAPSDNKPIFDRTDLNNMLELMTQLTRYQNTLHTLQIRTKKYQRHIKQLDKEVQVIT</sequence>
<gene>
    <name evidence="2" type="ORF">SAMN05660964_02802</name>
</gene>
<dbReference type="SUPFAM" id="SSF52540">
    <property type="entry name" value="P-loop containing nucleoside triphosphate hydrolases"/>
    <property type="match status" value="1"/>
</dbReference>
<dbReference type="OrthoDB" id="1426235at2"/>
<dbReference type="RefSeq" id="WP_093069615.1">
    <property type="nucleotide sequence ID" value="NZ_FNQP01000018.1"/>
</dbReference>
<dbReference type="STRING" id="525918.SAMN05660964_02802"/>
<dbReference type="Proteomes" id="UP000199397">
    <property type="component" value="Unassembled WGS sequence"/>
</dbReference>
<name>A0A1H4F206_9GAMM</name>